<accession>A0ACA9TLV4</accession>
<evidence type="ECO:0000313" key="1">
    <source>
        <dbReference type="EMBL" id="CAG9941810.1"/>
    </source>
</evidence>
<comment type="caution">
    <text evidence="1">The sequence shown here is derived from an EMBL/GenBank/DDBJ whole genome shotgun (WGS) entry which is preliminary data.</text>
</comment>
<dbReference type="EMBL" id="CADEHS020000005">
    <property type="protein sequence ID" value="CAG9941810.1"/>
    <property type="molecule type" value="Genomic_DNA"/>
</dbReference>
<reference evidence="1" key="2">
    <citation type="submission" date="2021-10" db="EMBL/GenBank/DDBJ databases">
        <authorList>
            <person name="Piombo E."/>
        </authorList>
    </citation>
    <scope>NUCLEOTIDE SEQUENCE</scope>
</reference>
<evidence type="ECO:0000313" key="2">
    <source>
        <dbReference type="Proteomes" id="UP000836387"/>
    </source>
</evidence>
<name>A0ACA9TLV4_BIOOC</name>
<dbReference type="Proteomes" id="UP000836387">
    <property type="component" value="Unassembled WGS sequence"/>
</dbReference>
<sequence>MHFSDLFIATGIDLMSALSDVSADQGDGVARLGARSSKQILALALRSIDNDQADAIVARYYQESGLAERDLGDELVPNLFIRPKCSYCGEWFDDVNGSMADHINDGHKQSYGRKPAPKSGGGKPVKKGRK</sequence>
<reference evidence="1" key="1">
    <citation type="submission" date="2020-04" db="EMBL/GenBank/DDBJ databases">
        <authorList>
            <person name="Broberg M."/>
        </authorList>
    </citation>
    <scope>NUCLEOTIDE SEQUENCE</scope>
</reference>
<proteinExistence type="predicted"/>
<gene>
    <name evidence="1" type="ORF">CRV2_00003245</name>
</gene>
<protein>
    <submittedName>
        <fullName evidence="1">Uncharacterized protein</fullName>
    </submittedName>
</protein>
<organism evidence="1 2">
    <name type="scientific">Clonostachys rosea f. rosea IK726</name>
    <dbReference type="NCBI Taxonomy" id="1349383"/>
    <lineage>
        <taxon>Eukaryota</taxon>
        <taxon>Fungi</taxon>
        <taxon>Dikarya</taxon>
        <taxon>Ascomycota</taxon>
        <taxon>Pezizomycotina</taxon>
        <taxon>Sordariomycetes</taxon>
        <taxon>Hypocreomycetidae</taxon>
        <taxon>Hypocreales</taxon>
        <taxon>Bionectriaceae</taxon>
        <taxon>Clonostachys</taxon>
    </lineage>
</organism>
<keyword evidence="2" id="KW-1185">Reference proteome</keyword>